<dbReference type="InterPro" id="IPR001173">
    <property type="entry name" value="Glyco_trans_2-like"/>
</dbReference>
<protein>
    <submittedName>
        <fullName evidence="9">Dolichol-phosphate mannosyltransferase</fullName>
    </submittedName>
</protein>
<dbReference type="GO" id="GO:0005886">
    <property type="term" value="C:plasma membrane"/>
    <property type="evidence" value="ECO:0007669"/>
    <property type="project" value="TreeGrafter"/>
</dbReference>
<feature type="domain" description="Glycosyltransferase 2-like" evidence="8">
    <location>
        <begin position="23"/>
        <end position="186"/>
    </location>
</feature>
<sequence>MTQTPSSDFPAPASVVLPPDVAVVVPVKNEADNIFPLIREIHAALNGVVPFEIIYVDDGSDDETPARLDEAQREFPMLRVVRHANSCGQSQAVHSGVRAACAPWVATLDGDGQNDPADIPAMLAERDRQATANNVPLAMVMIAGHRQKRQDNGLRKLSSRVANGIRSSMLKDDTPDSGCGLKLFARATFLAFPRFDHMHRFLPALMRREGGVVLSVRVNHRPRERGVSKYGLWNRLWVGIVDLFGVWWLQRRARNPRVVRQDPGQTR</sequence>
<dbReference type="OrthoDB" id="9807795at2"/>
<dbReference type="GO" id="GO:0099621">
    <property type="term" value="F:undecaprenyl-phosphate 4-deoxy-4-formamido-L-arabinose transferase activity"/>
    <property type="evidence" value="ECO:0007669"/>
    <property type="project" value="TreeGrafter"/>
</dbReference>
<dbReference type="InterPro" id="IPR029044">
    <property type="entry name" value="Nucleotide-diphossugar_trans"/>
</dbReference>
<evidence type="ECO:0000313" key="9">
    <source>
        <dbReference type="EMBL" id="SIT14760.1"/>
    </source>
</evidence>
<name>A0A1N7PW31_9PROT</name>
<keyword evidence="4" id="KW-0812">Transmembrane</keyword>
<dbReference type="STRING" id="80876.SAMN05421779_108100"/>
<keyword evidence="5" id="KW-0448">Lipopolysaccharide biosynthesis</keyword>
<evidence type="ECO:0000256" key="1">
    <source>
        <dbReference type="ARBA" id="ARBA00022475"/>
    </source>
</evidence>
<keyword evidence="6" id="KW-1133">Transmembrane helix</keyword>
<keyword evidence="2 9" id="KW-0328">Glycosyltransferase</keyword>
<organism evidence="9 10">
    <name type="scientific">Insolitispirillum peregrinum</name>
    <dbReference type="NCBI Taxonomy" id="80876"/>
    <lineage>
        <taxon>Bacteria</taxon>
        <taxon>Pseudomonadati</taxon>
        <taxon>Pseudomonadota</taxon>
        <taxon>Alphaproteobacteria</taxon>
        <taxon>Rhodospirillales</taxon>
        <taxon>Novispirillaceae</taxon>
        <taxon>Insolitispirillum</taxon>
    </lineage>
</organism>
<dbReference type="InterPro" id="IPR050256">
    <property type="entry name" value="Glycosyltransferase_2"/>
</dbReference>
<proteinExistence type="predicted"/>
<keyword evidence="7" id="KW-0472">Membrane</keyword>
<evidence type="ECO:0000256" key="4">
    <source>
        <dbReference type="ARBA" id="ARBA00022692"/>
    </source>
</evidence>
<reference evidence="9 10" key="1">
    <citation type="submission" date="2017-01" db="EMBL/GenBank/DDBJ databases">
        <authorList>
            <person name="Mah S.A."/>
            <person name="Swanson W.J."/>
            <person name="Moy G.W."/>
            <person name="Vacquier V.D."/>
        </authorList>
    </citation>
    <scope>NUCLEOTIDE SEQUENCE [LARGE SCALE GENOMIC DNA]</scope>
    <source>
        <strain evidence="9 10">DSM 11589</strain>
    </source>
</reference>
<keyword evidence="1" id="KW-1003">Cell membrane</keyword>
<keyword evidence="10" id="KW-1185">Reference proteome</keyword>
<dbReference type="Proteomes" id="UP000185678">
    <property type="component" value="Unassembled WGS sequence"/>
</dbReference>
<dbReference type="AlphaFoldDB" id="A0A1N7PW31"/>
<evidence type="ECO:0000256" key="3">
    <source>
        <dbReference type="ARBA" id="ARBA00022679"/>
    </source>
</evidence>
<evidence type="ECO:0000259" key="8">
    <source>
        <dbReference type="Pfam" id="PF00535"/>
    </source>
</evidence>
<dbReference type="CDD" id="cd04179">
    <property type="entry name" value="DPM_DPG-synthase_like"/>
    <property type="match status" value="1"/>
</dbReference>
<dbReference type="PANTHER" id="PTHR48090:SF3">
    <property type="entry name" value="UNDECAPRENYL-PHOSPHATE 4-DEOXY-4-FORMAMIDO-L-ARABINOSE TRANSFERASE"/>
    <property type="match status" value="1"/>
</dbReference>
<dbReference type="Gene3D" id="3.90.550.10">
    <property type="entry name" value="Spore Coat Polysaccharide Biosynthesis Protein SpsA, Chain A"/>
    <property type="match status" value="1"/>
</dbReference>
<evidence type="ECO:0000256" key="7">
    <source>
        <dbReference type="ARBA" id="ARBA00023136"/>
    </source>
</evidence>
<dbReference type="SUPFAM" id="SSF53448">
    <property type="entry name" value="Nucleotide-diphospho-sugar transferases"/>
    <property type="match status" value="1"/>
</dbReference>
<evidence type="ECO:0000256" key="5">
    <source>
        <dbReference type="ARBA" id="ARBA00022985"/>
    </source>
</evidence>
<accession>A0A1N7PW31</accession>
<dbReference type="Pfam" id="PF00535">
    <property type="entry name" value="Glycos_transf_2"/>
    <property type="match status" value="1"/>
</dbReference>
<gene>
    <name evidence="9" type="ORF">SAMN05421779_108100</name>
</gene>
<keyword evidence="3 9" id="KW-0808">Transferase</keyword>
<dbReference type="FunFam" id="3.90.550.10:FF:000170">
    <property type="entry name" value="Dolichol-phosphate mannosyltransferase"/>
    <property type="match status" value="1"/>
</dbReference>
<evidence type="ECO:0000256" key="2">
    <source>
        <dbReference type="ARBA" id="ARBA00022676"/>
    </source>
</evidence>
<dbReference type="RefSeq" id="WP_076401830.1">
    <property type="nucleotide sequence ID" value="NZ_FTOA01000008.1"/>
</dbReference>
<evidence type="ECO:0000313" key="10">
    <source>
        <dbReference type="Proteomes" id="UP000185678"/>
    </source>
</evidence>
<dbReference type="GO" id="GO:0009103">
    <property type="term" value="P:lipopolysaccharide biosynthetic process"/>
    <property type="evidence" value="ECO:0007669"/>
    <property type="project" value="UniProtKB-KW"/>
</dbReference>
<dbReference type="EMBL" id="FTOA01000008">
    <property type="protein sequence ID" value="SIT14760.1"/>
    <property type="molecule type" value="Genomic_DNA"/>
</dbReference>
<dbReference type="PANTHER" id="PTHR48090">
    <property type="entry name" value="UNDECAPRENYL-PHOSPHATE 4-DEOXY-4-FORMAMIDO-L-ARABINOSE TRANSFERASE-RELATED"/>
    <property type="match status" value="1"/>
</dbReference>
<evidence type="ECO:0000256" key="6">
    <source>
        <dbReference type="ARBA" id="ARBA00022989"/>
    </source>
</evidence>